<reference evidence="1 2" key="1">
    <citation type="submission" date="2021-01" db="EMBL/GenBank/DDBJ databases">
        <title>Genomic Encyclopedia of Type Strains, Phase IV (KMG-IV): sequencing the most valuable type-strain genomes for metagenomic binning, comparative biology and taxonomic classification.</title>
        <authorList>
            <person name="Goeker M."/>
        </authorList>
    </citation>
    <scope>NUCLEOTIDE SEQUENCE [LARGE SCALE GENOMIC DNA]</scope>
    <source>
        <strain evidence="1 2">DSM 24834</strain>
    </source>
</reference>
<protein>
    <submittedName>
        <fullName evidence="1">Prolyl oligopeptidase PreP (S9A serine peptidase family)</fullName>
    </submittedName>
</protein>
<proteinExistence type="predicted"/>
<accession>A0ABS2NFT6</accession>
<evidence type="ECO:0000313" key="1">
    <source>
        <dbReference type="EMBL" id="MBM7586709.1"/>
    </source>
</evidence>
<name>A0ABS2NFT6_9BACI</name>
<organism evidence="1 2">
    <name type="scientific">Rossellomorea pakistanensis</name>
    <dbReference type="NCBI Taxonomy" id="992288"/>
    <lineage>
        <taxon>Bacteria</taxon>
        <taxon>Bacillati</taxon>
        <taxon>Bacillota</taxon>
        <taxon>Bacilli</taxon>
        <taxon>Bacillales</taxon>
        <taxon>Bacillaceae</taxon>
        <taxon>Rossellomorea</taxon>
    </lineage>
</organism>
<evidence type="ECO:0000313" key="2">
    <source>
        <dbReference type="Proteomes" id="UP001646157"/>
    </source>
</evidence>
<dbReference type="RefSeq" id="WP_205174280.1">
    <property type="nucleotide sequence ID" value="NZ_JAFBDZ010000003.1"/>
</dbReference>
<comment type="caution">
    <text evidence="1">The sequence shown here is derived from an EMBL/GenBank/DDBJ whole genome shotgun (WGS) entry which is preliminary data.</text>
</comment>
<dbReference type="Proteomes" id="UP001646157">
    <property type="component" value="Unassembled WGS sequence"/>
</dbReference>
<keyword evidence="2" id="KW-1185">Reference proteome</keyword>
<sequence>MDILNIWNEFEKEINQHAYIKSFQWEKKAGIPFIYVTSYETKQKIEETIRKASSRVMRGKRLHSETIYVRESQDMYVYRHRFYVPQEKMFCCGNLCVDCIRLRS</sequence>
<gene>
    <name evidence="1" type="ORF">JOC86_003261</name>
</gene>
<dbReference type="EMBL" id="JAFBDZ010000003">
    <property type="protein sequence ID" value="MBM7586709.1"/>
    <property type="molecule type" value="Genomic_DNA"/>
</dbReference>